<keyword evidence="2" id="KW-1185">Reference proteome</keyword>
<gene>
    <name evidence="1" type="ORF">B2G88_19015</name>
</gene>
<name>A0A202E3R1_9EURY</name>
<dbReference type="Proteomes" id="UP000196084">
    <property type="component" value="Unassembled WGS sequence"/>
</dbReference>
<dbReference type="EMBL" id="MWPH01000006">
    <property type="protein sequence ID" value="OVE82869.1"/>
    <property type="molecule type" value="Genomic_DNA"/>
</dbReference>
<proteinExistence type="predicted"/>
<accession>A0A202E3R1</accession>
<reference evidence="1 2" key="1">
    <citation type="submission" date="2017-02" db="EMBL/GenBank/DDBJ databases">
        <title>Natronthermophilus aegyptiacus gen. nov.,sp. nov., an aerobic, extremely halophilic alkalithermophilic archaeon isolated from the athalassohaline Wadi An Natrun, Egypt.</title>
        <authorList>
            <person name="Zhao B."/>
        </authorList>
    </citation>
    <scope>NUCLEOTIDE SEQUENCE [LARGE SCALE GENOMIC DNA]</scope>
    <source>
        <strain evidence="1 2">CGMCC 1.3597</strain>
    </source>
</reference>
<sequence>MTGPGTIVIDTSAFISLATADSVEMVLEEYDVQTTETILEELVETAEYDDVHGTFGTVCRNLSGW</sequence>
<evidence type="ECO:0008006" key="3">
    <source>
        <dbReference type="Google" id="ProtNLM"/>
    </source>
</evidence>
<organism evidence="1 2">
    <name type="scientific">Natronolimnobius baerhuensis</name>
    <dbReference type="NCBI Taxonomy" id="253108"/>
    <lineage>
        <taxon>Archaea</taxon>
        <taxon>Methanobacteriati</taxon>
        <taxon>Methanobacteriota</taxon>
        <taxon>Stenosarchaea group</taxon>
        <taxon>Halobacteria</taxon>
        <taxon>Halobacteriales</taxon>
        <taxon>Natrialbaceae</taxon>
        <taxon>Natronolimnobius</taxon>
    </lineage>
</organism>
<protein>
    <recommendedName>
        <fullName evidence="3">PIN domain-containing protein</fullName>
    </recommendedName>
</protein>
<evidence type="ECO:0000313" key="2">
    <source>
        <dbReference type="Proteomes" id="UP000196084"/>
    </source>
</evidence>
<comment type="caution">
    <text evidence="1">The sequence shown here is derived from an EMBL/GenBank/DDBJ whole genome shotgun (WGS) entry which is preliminary data.</text>
</comment>
<evidence type="ECO:0000313" key="1">
    <source>
        <dbReference type="EMBL" id="OVE82869.1"/>
    </source>
</evidence>
<dbReference type="AlphaFoldDB" id="A0A202E3R1"/>